<reference evidence="5" key="1">
    <citation type="submission" date="2021-06" db="EMBL/GenBank/DDBJ databases">
        <authorList>
            <person name="Criscuolo A."/>
        </authorList>
    </citation>
    <scope>NUCLEOTIDE SEQUENCE</scope>
    <source>
        <strain evidence="5">CIP111803</strain>
    </source>
</reference>
<dbReference type="Pfam" id="PF00392">
    <property type="entry name" value="GntR"/>
    <property type="match status" value="1"/>
</dbReference>
<evidence type="ECO:0000259" key="4">
    <source>
        <dbReference type="PROSITE" id="PS50949"/>
    </source>
</evidence>
<dbReference type="InterPro" id="IPR000524">
    <property type="entry name" value="Tscrpt_reg_HTH_GntR"/>
</dbReference>
<organism evidence="5 6">
    <name type="scientific">Leucobacter soli</name>
    <dbReference type="NCBI Taxonomy" id="2812850"/>
    <lineage>
        <taxon>Bacteria</taxon>
        <taxon>Bacillati</taxon>
        <taxon>Actinomycetota</taxon>
        <taxon>Actinomycetes</taxon>
        <taxon>Micrococcales</taxon>
        <taxon>Microbacteriaceae</taxon>
        <taxon>Leucobacter</taxon>
    </lineage>
</organism>
<keyword evidence="3" id="KW-0804">Transcription</keyword>
<dbReference type="EMBL" id="CAJVAP010000007">
    <property type="protein sequence ID" value="CAG7604734.1"/>
    <property type="molecule type" value="Genomic_DNA"/>
</dbReference>
<evidence type="ECO:0000256" key="1">
    <source>
        <dbReference type="ARBA" id="ARBA00023015"/>
    </source>
</evidence>
<keyword evidence="1" id="KW-0805">Transcription regulation</keyword>
<dbReference type="SMART" id="SM00345">
    <property type="entry name" value="HTH_GNTR"/>
    <property type="match status" value="1"/>
</dbReference>
<dbReference type="PANTHER" id="PTHR38445">
    <property type="entry name" value="HTH-TYPE TRANSCRIPTIONAL REPRESSOR YTRA"/>
    <property type="match status" value="1"/>
</dbReference>
<dbReference type="PROSITE" id="PS50949">
    <property type="entry name" value="HTH_GNTR"/>
    <property type="match status" value="1"/>
</dbReference>
<accession>A0A916JUY9</accession>
<evidence type="ECO:0000313" key="5">
    <source>
        <dbReference type="EMBL" id="CAG7604734.1"/>
    </source>
</evidence>
<dbReference type="GO" id="GO:0003677">
    <property type="term" value="F:DNA binding"/>
    <property type="evidence" value="ECO:0007669"/>
    <property type="project" value="UniProtKB-KW"/>
</dbReference>
<sequence length="168" mass="17194">MLIRVDAAKDRPIYAQIADSIRAAVSAGRLVPGEKLPPAGDIAAGLEVNKHTVLHAYQLLRDEGLLDLRRGRGAVVTPLAEEIASLHREAQALAARARLLGIEAETLAAIVAHAHTDAVGTYAADTVGTGAVDTGAVGTATVGAEVGAAVGAAAARNEATLSRKRRTP</sequence>
<dbReference type="Proteomes" id="UP000693892">
    <property type="component" value="Unassembled WGS sequence"/>
</dbReference>
<keyword evidence="2" id="KW-0238">DNA-binding</keyword>
<dbReference type="CDD" id="cd07377">
    <property type="entry name" value="WHTH_GntR"/>
    <property type="match status" value="1"/>
</dbReference>
<comment type="caution">
    <text evidence="5">The sequence shown here is derived from an EMBL/GenBank/DDBJ whole genome shotgun (WGS) entry which is preliminary data.</text>
</comment>
<dbReference type="AlphaFoldDB" id="A0A916JUY9"/>
<proteinExistence type="predicted"/>
<dbReference type="GO" id="GO:0003700">
    <property type="term" value="F:DNA-binding transcription factor activity"/>
    <property type="evidence" value="ECO:0007669"/>
    <property type="project" value="InterPro"/>
</dbReference>
<evidence type="ECO:0000256" key="3">
    <source>
        <dbReference type="ARBA" id="ARBA00023163"/>
    </source>
</evidence>
<dbReference type="PANTHER" id="PTHR38445:SF7">
    <property type="entry name" value="GNTR-FAMILY TRANSCRIPTIONAL REGULATOR"/>
    <property type="match status" value="1"/>
</dbReference>
<protein>
    <recommendedName>
        <fullName evidence="4">HTH gntR-type domain-containing protein</fullName>
    </recommendedName>
</protein>
<feature type="domain" description="HTH gntR-type" evidence="4">
    <location>
        <begin position="11"/>
        <end position="79"/>
    </location>
</feature>
<evidence type="ECO:0000256" key="2">
    <source>
        <dbReference type="ARBA" id="ARBA00023125"/>
    </source>
</evidence>
<dbReference type="RefSeq" id="WP_218114389.1">
    <property type="nucleotide sequence ID" value="NZ_CAJVAP010000007.1"/>
</dbReference>
<name>A0A916JUY9_9MICO</name>
<evidence type="ECO:0000313" key="6">
    <source>
        <dbReference type="Proteomes" id="UP000693892"/>
    </source>
</evidence>
<keyword evidence="6" id="KW-1185">Reference proteome</keyword>
<gene>
    <name evidence="5" type="ORF">LEUCIP111803_00758</name>
</gene>